<keyword evidence="3" id="KW-1185">Reference proteome</keyword>
<keyword evidence="1" id="KW-0812">Transmembrane</keyword>
<keyword evidence="1" id="KW-0472">Membrane</keyword>
<feature type="transmembrane region" description="Helical" evidence="1">
    <location>
        <begin position="40"/>
        <end position="60"/>
    </location>
</feature>
<evidence type="ECO:0000313" key="3">
    <source>
        <dbReference type="Proteomes" id="UP000297475"/>
    </source>
</evidence>
<reference evidence="2 3" key="1">
    <citation type="submission" date="2019-04" db="EMBL/GenBank/DDBJ databases">
        <title>Natronospirillum operosus gen. nov., sp. nov., a haloalkaliphilic satellite isolated from decaying biomass of laboratory culture of cyanobacterium Geitlerinema sp. and proposal of Natronospirillaceae fam. nov. and Saccharospirillaceae fam. nov.</title>
        <authorList>
            <person name="Kevbrin V."/>
            <person name="Boltyanskaya Y."/>
            <person name="Koziaeva V."/>
            <person name="Grouzdev D.S."/>
            <person name="Park M."/>
            <person name="Cho J."/>
        </authorList>
    </citation>
    <scope>NUCLEOTIDE SEQUENCE [LARGE SCALE GENOMIC DNA]</scope>
    <source>
        <strain evidence="2 3">G-116</strain>
    </source>
</reference>
<dbReference type="RefSeq" id="WP_135481904.1">
    <property type="nucleotide sequence ID" value="NZ_SRMF01000001.1"/>
</dbReference>
<dbReference type="Proteomes" id="UP000297475">
    <property type="component" value="Unassembled WGS sequence"/>
</dbReference>
<organism evidence="2 3">
    <name type="scientific">Natronospirillum operosum</name>
    <dbReference type="NCBI Taxonomy" id="2759953"/>
    <lineage>
        <taxon>Bacteria</taxon>
        <taxon>Pseudomonadati</taxon>
        <taxon>Pseudomonadota</taxon>
        <taxon>Gammaproteobacteria</taxon>
        <taxon>Oceanospirillales</taxon>
        <taxon>Natronospirillaceae</taxon>
        <taxon>Natronospirillum</taxon>
    </lineage>
</organism>
<dbReference type="AlphaFoldDB" id="A0A4Z0WCF6"/>
<comment type="caution">
    <text evidence="2">The sequence shown here is derived from an EMBL/GenBank/DDBJ whole genome shotgun (WGS) entry which is preliminary data.</text>
</comment>
<evidence type="ECO:0000256" key="1">
    <source>
        <dbReference type="SAM" id="Phobius"/>
    </source>
</evidence>
<protein>
    <submittedName>
        <fullName evidence="2">Uncharacterized protein</fullName>
    </submittedName>
</protein>
<name>A0A4Z0WCF6_9GAMM</name>
<keyword evidence="1" id="KW-1133">Transmembrane helix</keyword>
<dbReference type="EMBL" id="SRMF01000001">
    <property type="protein sequence ID" value="TGG95882.1"/>
    <property type="molecule type" value="Genomic_DNA"/>
</dbReference>
<gene>
    <name evidence="2" type="ORF">E4656_05640</name>
</gene>
<proteinExistence type="predicted"/>
<evidence type="ECO:0000313" key="2">
    <source>
        <dbReference type="EMBL" id="TGG95882.1"/>
    </source>
</evidence>
<feature type="transmembrane region" description="Helical" evidence="1">
    <location>
        <begin position="72"/>
        <end position="93"/>
    </location>
</feature>
<accession>A0A4Z0WCF6</accession>
<sequence length="119" mass="12892">MPEPDKHPMSFISVLIGFSLGLLFLAAAIATLLAGNWIGLSLLAIALLLLPPVRWLVYRYSGLQLSALQRTLLITLLLALFVILLEFFAIGVAPEVTEQTPLPELMAPQSPDSEQEAAP</sequence>
<feature type="transmembrane region" description="Helical" evidence="1">
    <location>
        <begin position="12"/>
        <end position="34"/>
    </location>
</feature>